<gene>
    <name evidence="1" type="ORF">GJQ55_11325</name>
</gene>
<reference evidence="1 2" key="1">
    <citation type="submission" date="2019-11" db="EMBL/GenBank/DDBJ databases">
        <title>Venatorbacter sp. nov. a predator of Campylobacter and other Gram-negative bacteria.</title>
        <authorList>
            <person name="Saeedi A."/>
            <person name="Cummings N.J."/>
            <person name="Connerton I.F."/>
            <person name="Connerton P.L."/>
        </authorList>
    </citation>
    <scope>NUCLEOTIDE SEQUENCE [LARGE SCALE GENOMIC DNA]</scope>
    <source>
        <strain evidence="1">XL5</strain>
    </source>
</reference>
<dbReference type="Proteomes" id="UP000596074">
    <property type="component" value="Chromosome"/>
</dbReference>
<dbReference type="EMBL" id="CP046056">
    <property type="protein sequence ID" value="QQD25025.1"/>
    <property type="molecule type" value="Genomic_DNA"/>
</dbReference>
<dbReference type="AlphaFoldDB" id="A0A9E8FTQ8"/>
<evidence type="ECO:0000313" key="1">
    <source>
        <dbReference type="EMBL" id="QQD25025.1"/>
    </source>
</evidence>
<dbReference type="Gene3D" id="1.10.1760.20">
    <property type="match status" value="1"/>
</dbReference>
<evidence type="ECO:0000313" key="2">
    <source>
        <dbReference type="Proteomes" id="UP000596074"/>
    </source>
</evidence>
<organism evidence="1 2">
    <name type="scientific">Venatoribacter cucullus</name>
    <dbReference type="NCBI Taxonomy" id="2661630"/>
    <lineage>
        <taxon>Bacteria</taxon>
        <taxon>Pseudomonadati</taxon>
        <taxon>Pseudomonadota</taxon>
        <taxon>Gammaproteobacteria</taxon>
        <taxon>Oceanospirillales</taxon>
        <taxon>Oceanospirillaceae</taxon>
        <taxon>Venatoribacter</taxon>
    </lineage>
</organism>
<accession>A0A9E8FTQ8</accession>
<dbReference type="RefSeq" id="WP_228345088.1">
    <property type="nucleotide sequence ID" value="NZ_CP045550.1"/>
</dbReference>
<name>A0A9E8FTQ8_9GAMM</name>
<protein>
    <submittedName>
        <fullName evidence="1">Uncharacterized protein</fullName>
    </submittedName>
</protein>
<proteinExistence type="predicted"/>
<dbReference type="KEGG" id="vcw:GJQ55_11325"/>
<keyword evidence="2" id="KW-1185">Reference proteome</keyword>
<sequence>MMLPAGLLSPLALWLALPVAVGLLLVAGRNAGWQALRQHRGAQHFFFGAVVVLAILWSLQAGIRPGLHFHLYGLTAATLLMGWRLALLAGALVQLLLVLSGKLWWAAAPYQFVLAVAVPVLCSYAFWWQVWQRLPHNPFIYILVAGFLNAGLAQMAADIAQSLALWAQGIYSLAALWHDFLRYLPLMMFPEGVVNGMFITGMVVFHSRWLSTFDDESYFR</sequence>